<dbReference type="Proteomes" id="UP000310200">
    <property type="component" value="Unassembled WGS sequence"/>
</dbReference>
<feature type="compositionally biased region" description="Basic and acidic residues" evidence="1">
    <location>
        <begin position="90"/>
        <end position="111"/>
    </location>
</feature>
<evidence type="ECO:0000313" key="3">
    <source>
        <dbReference type="EMBL" id="TGZ52943.1"/>
    </source>
</evidence>
<dbReference type="AlphaFoldDB" id="A0A4S2KSH4"/>
<protein>
    <recommendedName>
        <fullName evidence="2">MRN complex-interacting protein N-terminal domain-containing protein</fullName>
    </recommendedName>
</protein>
<keyword evidence="4" id="KW-1185">Reference proteome</keyword>
<dbReference type="GO" id="GO:0005634">
    <property type="term" value="C:nucleus"/>
    <property type="evidence" value="ECO:0007669"/>
    <property type="project" value="TreeGrafter"/>
</dbReference>
<dbReference type="InterPro" id="IPR032739">
    <property type="entry name" value="MRNIP"/>
</dbReference>
<dbReference type="GO" id="GO:0003682">
    <property type="term" value="F:chromatin binding"/>
    <property type="evidence" value="ECO:0007669"/>
    <property type="project" value="TreeGrafter"/>
</dbReference>
<gene>
    <name evidence="3" type="ORF">DBV15_00578</name>
</gene>
<accession>A0A4S2KSH4</accession>
<evidence type="ECO:0000259" key="2">
    <source>
        <dbReference type="Pfam" id="PF15749"/>
    </source>
</evidence>
<dbReference type="Pfam" id="PF15749">
    <property type="entry name" value="MRNIP"/>
    <property type="match status" value="1"/>
</dbReference>
<comment type="caution">
    <text evidence="3">The sequence shown here is derived from an EMBL/GenBank/DDBJ whole genome shotgun (WGS) entry which is preliminary data.</text>
</comment>
<dbReference type="PANTHER" id="PTHR15863">
    <property type="entry name" value="MRN COMPLEX-INTERACTING PROTEIN"/>
    <property type="match status" value="1"/>
</dbReference>
<sequence>MPQEMNVLCCYSCKMYQVHIVKKARKWQCKLCNAKQSVRQIYFQGSGKDCRLRVQHLNYLKANNTSFSLHPEKENSNDSCNATNIAQEFDIDKPTENKSAKYRDSPKKENPSDAEDSSFDNIREVEDTITNEKSPCNAVNNDLRMFENTLDDSNFESEDIANKTENPGSIGFNYKSNIEDKCNLQDSGKSSRDYNDAANIFETYGELDDPLI</sequence>
<reference evidence="3 4" key="1">
    <citation type="journal article" date="2019" name="Philos. Trans. R. Soc. Lond., B, Biol. Sci.">
        <title>Ant behaviour and brain gene expression of defending hosts depend on the ecological success of the intruding social parasite.</title>
        <authorList>
            <person name="Kaur R."/>
            <person name="Stoldt M."/>
            <person name="Jongepier E."/>
            <person name="Feldmeyer B."/>
            <person name="Menzel F."/>
            <person name="Bornberg-Bauer E."/>
            <person name="Foitzik S."/>
        </authorList>
    </citation>
    <scope>NUCLEOTIDE SEQUENCE [LARGE SCALE GENOMIC DNA]</scope>
    <source>
        <tissue evidence="3">Whole body</tissue>
    </source>
</reference>
<dbReference type="PANTHER" id="PTHR15863:SF2">
    <property type="entry name" value="MRN COMPLEX-INTERACTING PROTEIN"/>
    <property type="match status" value="1"/>
</dbReference>
<dbReference type="STRING" id="300112.A0A4S2KSH4"/>
<proteinExistence type="predicted"/>
<dbReference type="EMBL" id="QBLH01001127">
    <property type="protein sequence ID" value="TGZ52943.1"/>
    <property type="molecule type" value="Genomic_DNA"/>
</dbReference>
<organism evidence="3 4">
    <name type="scientific">Temnothorax longispinosus</name>
    <dbReference type="NCBI Taxonomy" id="300112"/>
    <lineage>
        <taxon>Eukaryota</taxon>
        <taxon>Metazoa</taxon>
        <taxon>Ecdysozoa</taxon>
        <taxon>Arthropoda</taxon>
        <taxon>Hexapoda</taxon>
        <taxon>Insecta</taxon>
        <taxon>Pterygota</taxon>
        <taxon>Neoptera</taxon>
        <taxon>Endopterygota</taxon>
        <taxon>Hymenoptera</taxon>
        <taxon>Apocrita</taxon>
        <taxon>Aculeata</taxon>
        <taxon>Formicoidea</taxon>
        <taxon>Formicidae</taxon>
        <taxon>Myrmicinae</taxon>
        <taxon>Temnothorax</taxon>
    </lineage>
</organism>
<evidence type="ECO:0000313" key="4">
    <source>
        <dbReference type="Proteomes" id="UP000310200"/>
    </source>
</evidence>
<evidence type="ECO:0000256" key="1">
    <source>
        <dbReference type="SAM" id="MobiDB-lite"/>
    </source>
</evidence>
<dbReference type="GO" id="GO:0007095">
    <property type="term" value="P:mitotic G2 DNA damage checkpoint signaling"/>
    <property type="evidence" value="ECO:0007669"/>
    <property type="project" value="TreeGrafter"/>
</dbReference>
<feature type="region of interest" description="Disordered" evidence="1">
    <location>
        <begin position="86"/>
        <end position="120"/>
    </location>
</feature>
<dbReference type="InterPro" id="IPR049472">
    <property type="entry name" value="MRNIP_N"/>
</dbReference>
<name>A0A4S2KSH4_9HYME</name>
<feature type="domain" description="MRN complex-interacting protein N-terminal" evidence="2">
    <location>
        <begin position="7"/>
        <end position="105"/>
    </location>
</feature>